<dbReference type="InterPro" id="IPR016461">
    <property type="entry name" value="COMT-like"/>
</dbReference>
<feature type="domain" description="O-methyltransferase C-terminal" evidence="5">
    <location>
        <begin position="176"/>
        <end position="376"/>
    </location>
</feature>
<dbReference type="Gene3D" id="1.10.10.10">
    <property type="entry name" value="Winged helix-like DNA-binding domain superfamily/Winged helix DNA-binding domain"/>
    <property type="match status" value="1"/>
</dbReference>
<keyword evidence="2" id="KW-0808">Transferase</keyword>
<dbReference type="PANTHER" id="PTHR43712">
    <property type="entry name" value="PUTATIVE (AFU_ORTHOLOGUE AFUA_4G14580)-RELATED"/>
    <property type="match status" value="1"/>
</dbReference>
<dbReference type="GO" id="GO:0044550">
    <property type="term" value="P:secondary metabolite biosynthetic process"/>
    <property type="evidence" value="ECO:0007669"/>
    <property type="project" value="UniProtKB-ARBA"/>
</dbReference>
<dbReference type="InterPro" id="IPR029063">
    <property type="entry name" value="SAM-dependent_MTases_sf"/>
</dbReference>
<dbReference type="Pfam" id="PF08100">
    <property type="entry name" value="Dimerisation"/>
    <property type="match status" value="1"/>
</dbReference>
<dbReference type="GO" id="GO:0032259">
    <property type="term" value="P:methylation"/>
    <property type="evidence" value="ECO:0007669"/>
    <property type="project" value="UniProtKB-KW"/>
</dbReference>
<evidence type="ECO:0000313" key="8">
    <source>
        <dbReference type="Proteomes" id="UP000184383"/>
    </source>
</evidence>
<dbReference type="OrthoDB" id="1535081at2759"/>
<keyword evidence="1" id="KW-0489">Methyltransferase</keyword>
<evidence type="ECO:0000256" key="1">
    <source>
        <dbReference type="ARBA" id="ARBA00022603"/>
    </source>
</evidence>
<dbReference type="EMBL" id="KV878210">
    <property type="protein sequence ID" value="OJJ38045.1"/>
    <property type="molecule type" value="Genomic_DNA"/>
</dbReference>
<dbReference type="STRING" id="1073089.A0A1L9RSZ5"/>
<dbReference type="InterPro" id="IPR012967">
    <property type="entry name" value="COMT_dimerisation"/>
</dbReference>
<keyword evidence="3" id="KW-0949">S-adenosyl-L-methionine</keyword>
<dbReference type="GO" id="GO:0008171">
    <property type="term" value="F:O-methyltransferase activity"/>
    <property type="evidence" value="ECO:0007669"/>
    <property type="project" value="InterPro"/>
</dbReference>
<dbReference type="SUPFAM" id="SSF53335">
    <property type="entry name" value="S-adenosyl-L-methionine-dependent methyltransferases"/>
    <property type="match status" value="1"/>
</dbReference>
<dbReference type="VEuPathDB" id="FungiDB:ASPWEDRAFT_167979"/>
<dbReference type="PROSITE" id="PS51683">
    <property type="entry name" value="SAM_OMT_II"/>
    <property type="match status" value="1"/>
</dbReference>
<dbReference type="PIRSF" id="PIRSF005739">
    <property type="entry name" value="O-mtase"/>
    <property type="match status" value="1"/>
</dbReference>
<evidence type="ECO:0000259" key="6">
    <source>
        <dbReference type="Pfam" id="PF08100"/>
    </source>
</evidence>
<evidence type="ECO:0000256" key="4">
    <source>
        <dbReference type="PIRSR" id="PIRSR005739-1"/>
    </source>
</evidence>
<dbReference type="InterPro" id="IPR001077">
    <property type="entry name" value="COMT_C"/>
</dbReference>
<protein>
    <submittedName>
        <fullName evidence="7">Uncharacterized protein</fullName>
    </submittedName>
</protein>
<accession>A0A1L9RSZ5</accession>
<evidence type="ECO:0000259" key="5">
    <source>
        <dbReference type="Pfam" id="PF00891"/>
    </source>
</evidence>
<evidence type="ECO:0000256" key="3">
    <source>
        <dbReference type="ARBA" id="ARBA00022691"/>
    </source>
</evidence>
<reference evidence="8" key="1">
    <citation type="journal article" date="2017" name="Genome Biol.">
        <title>Comparative genomics reveals high biological diversity and specific adaptations in the industrially and medically important fungal genus Aspergillus.</title>
        <authorList>
            <person name="de Vries R.P."/>
            <person name="Riley R."/>
            <person name="Wiebenga A."/>
            <person name="Aguilar-Osorio G."/>
            <person name="Amillis S."/>
            <person name="Uchima C.A."/>
            <person name="Anderluh G."/>
            <person name="Asadollahi M."/>
            <person name="Askin M."/>
            <person name="Barry K."/>
            <person name="Battaglia E."/>
            <person name="Bayram O."/>
            <person name="Benocci T."/>
            <person name="Braus-Stromeyer S.A."/>
            <person name="Caldana C."/>
            <person name="Canovas D."/>
            <person name="Cerqueira G.C."/>
            <person name="Chen F."/>
            <person name="Chen W."/>
            <person name="Choi C."/>
            <person name="Clum A."/>
            <person name="Dos Santos R.A."/>
            <person name="Damasio A.R."/>
            <person name="Diallinas G."/>
            <person name="Emri T."/>
            <person name="Fekete E."/>
            <person name="Flipphi M."/>
            <person name="Freyberg S."/>
            <person name="Gallo A."/>
            <person name="Gournas C."/>
            <person name="Habgood R."/>
            <person name="Hainaut M."/>
            <person name="Harispe M.L."/>
            <person name="Henrissat B."/>
            <person name="Hilden K.S."/>
            <person name="Hope R."/>
            <person name="Hossain A."/>
            <person name="Karabika E."/>
            <person name="Karaffa L."/>
            <person name="Karanyi Z."/>
            <person name="Krasevec N."/>
            <person name="Kuo A."/>
            <person name="Kusch H."/>
            <person name="LaButti K."/>
            <person name="Lagendijk E.L."/>
            <person name="Lapidus A."/>
            <person name="Levasseur A."/>
            <person name="Lindquist E."/>
            <person name="Lipzen A."/>
            <person name="Logrieco A.F."/>
            <person name="MacCabe A."/>
            <person name="Maekelae M.R."/>
            <person name="Malavazi I."/>
            <person name="Melin P."/>
            <person name="Meyer V."/>
            <person name="Mielnichuk N."/>
            <person name="Miskei M."/>
            <person name="Molnar A.P."/>
            <person name="Mule G."/>
            <person name="Ngan C.Y."/>
            <person name="Orejas M."/>
            <person name="Orosz E."/>
            <person name="Ouedraogo J.P."/>
            <person name="Overkamp K.M."/>
            <person name="Park H.-S."/>
            <person name="Perrone G."/>
            <person name="Piumi F."/>
            <person name="Punt P.J."/>
            <person name="Ram A.F."/>
            <person name="Ramon A."/>
            <person name="Rauscher S."/>
            <person name="Record E."/>
            <person name="Riano-Pachon D.M."/>
            <person name="Robert V."/>
            <person name="Roehrig J."/>
            <person name="Ruller R."/>
            <person name="Salamov A."/>
            <person name="Salih N.S."/>
            <person name="Samson R.A."/>
            <person name="Sandor E."/>
            <person name="Sanguinetti M."/>
            <person name="Schuetze T."/>
            <person name="Sepcic K."/>
            <person name="Shelest E."/>
            <person name="Sherlock G."/>
            <person name="Sophianopoulou V."/>
            <person name="Squina F.M."/>
            <person name="Sun H."/>
            <person name="Susca A."/>
            <person name="Todd R.B."/>
            <person name="Tsang A."/>
            <person name="Unkles S.E."/>
            <person name="van de Wiele N."/>
            <person name="van Rossen-Uffink D."/>
            <person name="Oliveira J.V."/>
            <person name="Vesth T.C."/>
            <person name="Visser J."/>
            <person name="Yu J.-H."/>
            <person name="Zhou M."/>
            <person name="Andersen M.R."/>
            <person name="Archer D.B."/>
            <person name="Baker S.E."/>
            <person name="Benoit I."/>
            <person name="Brakhage A.A."/>
            <person name="Braus G.H."/>
            <person name="Fischer R."/>
            <person name="Frisvad J.C."/>
            <person name="Goldman G.H."/>
            <person name="Houbraken J."/>
            <person name="Oakley B."/>
            <person name="Pocsi I."/>
            <person name="Scazzocchio C."/>
            <person name="Seiboth B."/>
            <person name="vanKuyk P.A."/>
            <person name="Wortman J."/>
            <person name="Dyer P.S."/>
            <person name="Grigoriev I.V."/>
        </authorList>
    </citation>
    <scope>NUCLEOTIDE SEQUENCE [LARGE SCALE GENOMIC DNA]</scope>
    <source>
        <strain evidence="8">DTO 134E9</strain>
    </source>
</reference>
<keyword evidence="8" id="KW-1185">Reference proteome</keyword>
<dbReference type="InterPro" id="IPR036388">
    <property type="entry name" value="WH-like_DNA-bd_sf"/>
</dbReference>
<dbReference type="GO" id="GO:0046983">
    <property type="term" value="F:protein dimerization activity"/>
    <property type="evidence" value="ECO:0007669"/>
    <property type="project" value="InterPro"/>
</dbReference>
<organism evidence="7 8">
    <name type="scientific">Aspergillus wentii DTO 134E9</name>
    <dbReference type="NCBI Taxonomy" id="1073089"/>
    <lineage>
        <taxon>Eukaryota</taxon>
        <taxon>Fungi</taxon>
        <taxon>Dikarya</taxon>
        <taxon>Ascomycota</taxon>
        <taxon>Pezizomycotina</taxon>
        <taxon>Eurotiomycetes</taxon>
        <taxon>Eurotiomycetidae</taxon>
        <taxon>Eurotiales</taxon>
        <taxon>Aspergillaceae</taxon>
        <taxon>Aspergillus</taxon>
        <taxon>Aspergillus subgen. Cremei</taxon>
    </lineage>
</organism>
<evidence type="ECO:0000313" key="7">
    <source>
        <dbReference type="EMBL" id="OJJ38045.1"/>
    </source>
</evidence>
<evidence type="ECO:0000256" key="2">
    <source>
        <dbReference type="ARBA" id="ARBA00022679"/>
    </source>
</evidence>
<dbReference type="GeneID" id="63746076"/>
<feature type="active site" description="Proton acceptor" evidence="4">
    <location>
        <position position="305"/>
    </location>
</feature>
<dbReference type="Gene3D" id="3.40.50.150">
    <property type="entry name" value="Vaccinia Virus protein VP39"/>
    <property type="match status" value="1"/>
</dbReference>
<proteinExistence type="predicted"/>
<dbReference type="SUPFAM" id="SSF46785">
    <property type="entry name" value="Winged helix' DNA-binding domain"/>
    <property type="match status" value="1"/>
</dbReference>
<dbReference type="PANTHER" id="PTHR43712:SF1">
    <property type="entry name" value="HYPOTHETICAL O-METHYLTRANSFERASE (EUROFUNG)-RELATED"/>
    <property type="match status" value="1"/>
</dbReference>
<dbReference type="Proteomes" id="UP000184383">
    <property type="component" value="Unassembled WGS sequence"/>
</dbReference>
<sequence length="397" mass="44534">MDPSTMQLIQTLSAEANSSLSGFQSSASESARIDALEKVLKLARALEKPRDAILKLGFSPTYLMAVKVAIDLKIFSILANATLPVGLDELAAAKPADPLLVERIMRLLCQNGFAQESAPCEYIATAISKEMTQRTSIGVIESLFLELLPAIQKTPEYLELLKYQNPSDPNFAPLQYAHNFRIDSFQWLCQNPEIMARFNTFMEGQRAGRAHWGDWYPVRERILNADFKPDQALLVDIGGGRGHDILEFKKRFPDVSAKYVLAELPGVLEDAEELDADIQKLPYDFWTTEQPIKGARVYYFKMVFHDWADEKARIILNNIKASMEKGYSKIVVEEYIVADMNAGAIHGITDIGVMVFCSGLERTRQRWASLFESVGLQTTFWAREGDGLGIIEAELPN</sequence>
<dbReference type="InterPro" id="IPR036390">
    <property type="entry name" value="WH_DNA-bd_sf"/>
</dbReference>
<dbReference type="AlphaFoldDB" id="A0A1L9RSZ5"/>
<feature type="domain" description="O-methyltransferase dimerisation" evidence="6">
    <location>
        <begin position="64"/>
        <end position="132"/>
    </location>
</feature>
<dbReference type="RefSeq" id="XP_040691721.1">
    <property type="nucleotide sequence ID" value="XM_040830228.1"/>
</dbReference>
<gene>
    <name evidence="7" type="ORF">ASPWEDRAFT_167979</name>
</gene>
<name>A0A1L9RSZ5_ASPWE</name>
<dbReference type="Pfam" id="PF00891">
    <property type="entry name" value="Methyltransf_2"/>
    <property type="match status" value="1"/>
</dbReference>